<protein>
    <submittedName>
        <fullName evidence="1">Uncharacterized protein</fullName>
    </submittedName>
</protein>
<name>A0A285R7D3_9SPHN</name>
<dbReference type="Proteomes" id="UP000219494">
    <property type="component" value="Unassembled WGS sequence"/>
</dbReference>
<evidence type="ECO:0000313" key="1">
    <source>
        <dbReference type="EMBL" id="SOB88292.1"/>
    </source>
</evidence>
<reference evidence="1 2" key="1">
    <citation type="submission" date="2017-07" db="EMBL/GenBank/DDBJ databases">
        <authorList>
            <person name="Sun Z.S."/>
            <person name="Albrecht U."/>
            <person name="Echele G."/>
            <person name="Lee C.C."/>
        </authorList>
    </citation>
    <scope>NUCLEOTIDE SEQUENCE [LARGE SCALE GENOMIC DNA]</scope>
    <source>
        <strain evidence="1 2">CGMCC 1.12672</strain>
    </source>
</reference>
<organism evidence="1 2">
    <name type="scientific">Sphingomonas guangdongensis</name>
    <dbReference type="NCBI Taxonomy" id="1141890"/>
    <lineage>
        <taxon>Bacteria</taxon>
        <taxon>Pseudomonadati</taxon>
        <taxon>Pseudomonadota</taxon>
        <taxon>Alphaproteobacteria</taxon>
        <taxon>Sphingomonadales</taxon>
        <taxon>Sphingomonadaceae</taxon>
        <taxon>Sphingomonas</taxon>
    </lineage>
</organism>
<proteinExistence type="predicted"/>
<keyword evidence="2" id="KW-1185">Reference proteome</keyword>
<gene>
    <name evidence="1" type="ORF">SAMN06297144_3443</name>
</gene>
<dbReference type="AlphaFoldDB" id="A0A285R7D3"/>
<dbReference type="EMBL" id="OBMI01000004">
    <property type="protein sequence ID" value="SOB88292.1"/>
    <property type="molecule type" value="Genomic_DNA"/>
</dbReference>
<evidence type="ECO:0000313" key="2">
    <source>
        <dbReference type="Proteomes" id="UP000219494"/>
    </source>
</evidence>
<sequence>MVLRAYYTDLELLKSFQRGTGAPNQTLYNTLYSIGFLDKDGEDEGRWDAAGAADGGDVYALNRYGATLVRYGFGVSPGT</sequence>
<accession>A0A285R7D3</accession>